<proteinExistence type="predicted"/>
<evidence type="ECO:0000313" key="1">
    <source>
        <dbReference type="EMBL" id="KOS41872.1"/>
    </source>
</evidence>
<reference evidence="1 2" key="1">
    <citation type="submission" date="2015-08" db="EMBL/GenBank/DDBJ databases">
        <title>Genome sequencing of Penicillium nordicum.</title>
        <authorList>
            <person name="Nguyen H.D."/>
            <person name="Seifert K.A."/>
        </authorList>
    </citation>
    <scope>NUCLEOTIDE SEQUENCE [LARGE SCALE GENOMIC DNA]</scope>
    <source>
        <strain evidence="1 2">DAOMC 185683</strain>
    </source>
</reference>
<comment type="caution">
    <text evidence="1">The sequence shown here is derived from an EMBL/GenBank/DDBJ whole genome shotgun (WGS) entry which is preliminary data.</text>
</comment>
<protein>
    <submittedName>
        <fullName evidence="1">Uncharacterized protein</fullName>
    </submittedName>
</protein>
<accession>A0A0N0RYJ8</accession>
<evidence type="ECO:0000313" key="2">
    <source>
        <dbReference type="Proteomes" id="UP000037696"/>
    </source>
</evidence>
<keyword evidence="2" id="KW-1185">Reference proteome</keyword>
<gene>
    <name evidence="1" type="ORF">ACN38_g7253</name>
</gene>
<sequence length="75" mass="8647">MTLPRRVVGLRDTKAITPVNLRRILKFKFGLMGLSTIHIYILNNNKKIEGQKVRIEKPSRTDRPAVVLPSTDQRH</sequence>
<dbReference type="EMBL" id="LHQQ01000120">
    <property type="protein sequence ID" value="KOS41872.1"/>
    <property type="molecule type" value="Genomic_DNA"/>
</dbReference>
<name>A0A0N0RYJ8_9EURO</name>
<dbReference type="AlphaFoldDB" id="A0A0N0RYJ8"/>
<dbReference type="Proteomes" id="UP000037696">
    <property type="component" value="Unassembled WGS sequence"/>
</dbReference>
<organism evidence="1 2">
    <name type="scientific">Penicillium nordicum</name>
    <dbReference type="NCBI Taxonomy" id="229535"/>
    <lineage>
        <taxon>Eukaryota</taxon>
        <taxon>Fungi</taxon>
        <taxon>Dikarya</taxon>
        <taxon>Ascomycota</taxon>
        <taxon>Pezizomycotina</taxon>
        <taxon>Eurotiomycetes</taxon>
        <taxon>Eurotiomycetidae</taxon>
        <taxon>Eurotiales</taxon>
        <taxon>Aspergillaceae</taxon>
        <taxon>Penicillium</taxon>
    </lineage>
</organism>